<evidence type="ECO:0000313" key="6">
    <source>
        <dbReference type="Proteomes" id="UP000283666"/>
    </source>
</evidence>
<evidence type="ECO:0000313" key="3">
    <source>
        <dbReference type="EMBL" id="RQJ64495.1"/>
    </source>
</evidence>
<name>A0A2A3LVM8_NEIME</name>
<comment type="caution">
    <text evidence="3">The sequence shown here is derived from an EMBL/GenBank/DDBJ whole genome shotgun (WGS) entry which is preliminary data.</text>
</comment>
<organism evidence="3 7">
    <name type="scientific">Neisseria meningitidis</name>
    <dbReference type="NCBI Taxonomy" id="487"/>
    <lineage>
        <taxon>Bacteria</taxon>
        <taxon>Pseudomonadati</taxon>
        <taxon>Pseudomonadota</taxon>
        <taxon>Betaproteobacteria</taxon>
        <taxon>Neisseriales</taxon>
        <taxon>Neisseriaceae</taxon>
        <taxon>Neisseria</taxon>
    </lineage>
</organism>
<evidence type="ECO:0000256" key="1">
    <source>
        <dbReference type="SAM" id="MobiDB-lite"/>
    </source>
</evidence>
<sequence length="66" mass="7312">MPRQCRLKPESGFKRRQKTGGFPPVSSLCPALRGSRVRIGLRGGVRCRAGVPPVRQNISRRIKTAI</sequence>
<dbReference type="Proteomes" id="UP000217930">
    <property type="component" value="Unassembled WGS sequence"/>
</dbReference>
<evidence type="ECO:0000313" key="4">
    <source>
        <dbReference type="EMBL" id="RQK79270.1"/>
    </source>
</evidence>
<evidence type="ECO:0000313" key="2">
    <source>
        <dbReference type="EMBL" id="PBJ89111.1"/>
    </source>
</evidence>
<dbReference type="EMBL" id="NTLY01000001">
    <property type="protein sequence ID" value="PBJ89111.1"/>
    <property type="molecule type" value="Genomic_DNA"/>
</dbReference>
<dbReference type="EMBL" id="NWXB01000029">
    <property type="protein sequence ID" value="RQJ64495.1"/>
    <property type="molecule type" value="Genomic_DNA"/>
</dbReference>
<proteinExistence type="predicted"/>
<dbReference type="Proteomes" id="UP000283666">
    <property type="component" value="Unassembled WGS sequence"/>
</dbReference>
<reference evidence="2 5" key="1">
    <citation type="journal article" date="2017" name="Clin. Infect. Dis.">
        <title>Increased Risk for Meningococcal Disease among Men who have Sex with Men in the United States, 2012-2015.</title>
        <authorList>
            <person name="Folaranmi T.A."/>
            <person name="Kretz C.B."/>
            <person name="Kamiya H."/>
            <person name="MacNeil J.R."/>
            <person name="Whaley M.J."/>
            <person name="Blain A."/>
            <person name="Antwi M."/>
            <person name="Dorsinville M."/>
            <person name="Pacilli M."/>
            <person name="Smith S."/>
            <person name="Civen R."/>
            <person name="Ngo V."/>
            <person name="Winter K."/>
            <person name="Harriman K."/>
            <person name="Wang X."/>
            <person name="Bowen V.B."/>
            <person name="Patel M."/>
            <person name="Martin S."/>
            <person name="Misegades L."/>
            <person name="Meyer S.A."/>
        </authorList>
    </citation>
    <scope>NUCLEOTIDE SEQUENCE [LARGE SCALE GENOMIC DNA]</scope>
    <source>
        <strain evidence="2 5">M26503</strain>
    </source>
</reference>
<evidence type="ECO:0000313" key="5">
    <source>
        <dbReference type="Proteomes" id="UP000217930"/>
    </source>
</evidence>
<dbReference type="AlphaFoldDB" id="A0A2A3LVM8"/>
<protein>
    <submittedName>
        <fullName evidence="3">Uncharacterized protein</fullName>
    </submittedName>
</protein>
<feature type="region of interest" description="Disordered" evidence="1">
    <location>
        <begin position="1"/>
        <end position="21"/>
    </location>
</feature>
<evidence type="ECO:0000313" key="7">
    <source>
        <dbReference type="Proteomes" id="UP000283829"/>
    </source>
</evidence>
<dbReference type="EMBL" id="NWZY01000010">
    <property type="protein sequence ID" value="RQK79270.1"/>
    <property type="molecule type" value="Genomic_DNA"/>
</dbReference>
<dbReference type="Proteomes" id="UP000283829">
    <property type="component" value="Unassembled WGS sequence"/>
</dbReference>
<reference evidence="2" key="3">
    <citation type="submission" date="2017-09" db="EMBL/GenBank/DDBJ databases">
        <authorList>
            <person name="Kretz C."/>
            <person name="Retchless A."/>
            <person name="Wang X."/>
        </authorList>
    </citation>
    <scope>NUCLEOTIDE SEQUENCE</scope>
    <source>
        <strain evidence="2">M26503</strain>
    </source>
</reference>
<gene>
    <name evidence="2" type="ORF">CNQ34_02130</name>
    <name evidence="4" type="ORF">COH52_05060</name>
    <name evidence="3" type="ORF">COI09_10910</name>
</gene>
<reference evidence="6 7" key="2">
    <citation type="submission" date="2017-09" db="EMBL/GenBank/DDBJ databases">
        <title>Phenotypic and genotypic characterization of Colombian isolates of Neisseria meningitidis recovered from invasive disease.</title>
        <authorList>
            <person name="Duarte C."/>
            <person name="Gabastou J.M."/>
            <person name="Moreno J."/>
        </authorList>
    </citation>
    <scope>NUCLEOTIDE SEQUENCE [LARGE SCALE GENOMIC DNA]</scope>
    <source>
        <strain evidence="4 6">INS-Nm1012</strain>
        <strain evidence="3 7">INS-Nm1124</strain>
    </source>
</reference>
<accession>A0A2A3LVM8</accession>